<dbReference type="EMBL" id="QNUK01000077">
    <property type="protein sequence ID" value="KAF5903178.1"/>
    <property type="molecule type" value="Genomic_DNA"/>
</dbReference>
<dbReference type="Pfam" id="PF00400">
    <property type="entry name" value="WD40"/>
    <property type="match status" value="2"/>
</dbReference>
<keyword evidence="5" id="KW-0282">Flagellum</keyword>
<dbReference type="PANTHER" id="PTHR12442">
    <property type="entry name" value="DYNEIN INTERMEDIATE CHAIN"/>
    <property type="match status" value="1"/>
</dbReference>
<dbReference type="InterPro" id="IPR015943">
    <property type="entry name" value="WD40/YVTN_repeat-like_dom_sf"/>
</dbReference>
<dbReference type="Proteomes" id="UP000727407">
    <property type="component" value="Unassembled WGS sequence"/>
</dbReference>
<name>A0A8J4U950_CLAMG</name>
<comment type="caution">
    <text evidence="14">The sequence shown here is derived from an EMBL/GenBank/DDBJ whole genome shotgun (WGS) entry which is preliminary data.</text>
</comment>
<reference evidence="14" key="1">
    <citation type="submission" date="2020-07" db="EMBL/GenBank/DDBJ databases">
        <title>Clarias magur genome sequencing, assembly and annotation.</title>
        <authorList>
            <person name="Kushwaha B."/>
            <person name="Kumar R."/>
            <person name="Das P."/>
            <person name="Joshi C.G."/>
            <person name="Kumar D."/>
            <person name="Nagpure N.S."/>
            <person name="Pandey M."/>
            <person name="Agarwal S."/>
            <person name="Srivastava S."/>
            <person name="Singh M."/>
            <person name="Sahoo L."/>
            <person name="Jayasankar P."/>
            <person name="Meher P.K."/>
            <person name="Koringa P.G."/>
            <person name="Iquebal M.A."/>
            <person name="Das S.P."/>
            <person name="Bit A."/>
            <person name="Patnaik S."/>
            <person name="Patel N."/>
            <person name="Shah T.M."/>
            <person name="Hinsu A."/>
            <person name="Jena J.K."/>
        </authorList>
    </citation>
    <scope>NUCLEOTIDE SEQUENCE</scope>
    <source>
        <strain evidence="14">CIFAMagur01</strain>
        <tissue evidence="14">Testis</tissue>
    </source>
</reference>
<dbReference type="GO" id="GO:0005858">
    <property type="term" value="C:axonemal dynein complex"/>
    <property type="evidence" value="ECO:0007669"/>
    <property type="project" value="TreeGrafter"/>
</dbReference>
<dbReference type="OrthoDB" id="10259804at2759"/>
<keyword evidence="15" id="KW-1185">Reference proteome</keyword>
<evidence type="ECO:0000256" key="12">
    <source>
        <dbReference type="PROSITE-ProRule" id="PRU00221"/>
    </source>
</evidence>
<keyword evidence="4" id="KW-0677">Repeat</keyword>
<protein>
    <recommendedName>
        <fullName evidence="10">Dynein axonemal intermediate chain 4</fullName>
    </recommendedName>
    <alternativeName>
        <fullName evidence="11">WD repeat-containing protein 78</fullName>
    </alternativeName>
</protein>
<gene>
    <name evidence="14" type="ORF">DAT39_007085</name>
</gene>
<dbReference type="GO" id="GO:0003341">
    <property type="term" value="P:cilium movement"/>
    <property type="evidence" value="ECO:0007669"/>
    <property type="project" value="TreeGrafter"/>
</dbReference>
<evidence type="ECO:0000256" key="1">
    <source>
        <dbReference type="ARBA" id="ARBA00004611"/>
    </source>
</evidence>
<accession>A0A8J4U950</accession>
<evidence type="ECO:0000256" key="3">
    <source>
        <dbReference type="ARBA" id="ARBA00022574"/>
    </source>
</evidence>
<proteinExistence type="predicted"/>
<evidence type="ECO:0000256" key="10">
    <source>
        <dbReference type="ARBA" id="ARBA00040002"/>
    </source>
</evidence>
<keyword evidence="3 12" id="KW-0853">WD repeat</keyword>
<keyword evidence="8" id="KW-0966">Cell projection</keyword>
<evidence type="ECO:0000256" key="5">
    <source>
        <dbReference type="ARBA" id="ARBA00022846"/>
    </source>
</evidence>
<keyword evidence="2" id="KW-0963">Cytoplasm</keyword>
<dbReference type="InterPro" id="IPR036322">
    <property type="entry name" value="WD40_repeat_dom_sf"/>
</dbReference>
<feature type="repeat" description="WD" evidence="12">
    <location>
        <begin position="570"/>
        <end position="603"/>
    </location>
</feature>
<dbReference type="SMART" id="SM00320">
    <property type="entry name" value="WD40"/>
    <property type="match status" value="5"/>
</dbReference>
<dbReference type="SUPFAM" id="SSF50978">
    <property type="entry name" value="WD40 repeat-like"/>
    <property type="match status" value="1"/>
</dbReference>
<evidence type="ECO:0000256" key="9">
    <source>
        <dbReference type="ARBA" id="ARBA00024190"/>
    </source>
</evidence>
<feature type="region of interest" description="Disordered" evidence="13">
    <location>
        <begin position="1"/>
        <end position="29"/>
    </location>
</feature>
<dbReference type="GO" id="GO:0120293">
    <property type="term" value="C:dynein axonemal particle"/>
    <property type="evidence" value="ECO:0007669"/>
    <property type="project" value="UniProtKB-SubCell"/>
</dbReference>
<evidence type="ECO:0000256" key="2">
    <source>
        <dbReference type="ARBA" id="ARBA00022490"/>
    </source>
</evidence>
<keyword evidence="6" id="KW-0969">Cilium</keyword>
<evidence type="ECO:0000256" key="7">
    <source>
        <dbReference type="ARBA" id="ARBA00023212"/>
    </source>
</evidence>
<evidence type="ECO:0000313" key="15">
    <source>
        <dbReference type="Proteomes" id="UP000727407"/>
    </source>
</evidence>
<organism evidence="14 15">
    <name type="scientific">Clarias magur</name>
    <name type="common">Asian catfish</name>
    <name type="synonym">Macropteronotus magur</name>
    <dbReference type="NCBI Taxonomy" id="1594786"/>
    <lineage>
        <taxon>Eukaryota</taxon>
        <taxon>Metazoa</taxon>
        <taxon>Chordata</taxon>
        <taxon>Craniata</taxon>
        <taxon>Vertebrata</taxon>
        <taxon>Euteleostomi</taxon>
        <taxon>Actinopterygii</taxon>
        <taxon>Neopterygii</taxon>
        <taxon>Teleostei</taxon>
        <taxon>Ostariophysi</taxon>
        <taxon>Siluriformes</taxon>
        <taxon>Clariidae</taxon>
        <taxon>Clarias</taxon>
    </lineage>
</organism>
<dbReference type="InterPro" id="IPR050687">
    <property type="entry name" value="Dynein_IC"/>
</dbReference>
<evidence type="ECO:0000256" key="11">
    <source>
        <dbReference type="ARBA" id="ARBA00041557"/>
    </source>
</evidence>
<evidence type="ECO:0000313" key="14">
    <source>
        <dbReference type="EMBL" id="KAF5903178.1"/>
    </source>
</evidence>
<sequence length="701" mass="79508">MSPIRASSVFDETGKDITPRPLNQLEPGAMQTKQSKLFARHDASDGTFSDFLSTAYQTRSVSSAEPFTMSVLGSSFVSRASHSMTESVSDENEEPFAKLETLTSLSELDIEREEPIEEHMLDKPVDIYLTETESMCFLDIRGVCVSADSKEGQALKEENKLYTEFCKNKKGDDRYVERAMQMINPPSKCKQTQSDLITTEEKDCMATRWDIYDLTVGSSVAEEPGSNTDEEKPRIPDVSLTHLSKSSLQRTMSRDSATSTAYLASISSSQREMETSTGHMVFEPDPEKILHSERFQQSLKVMERMVLMNTNQHKLAAYRGLPILHEPEHMEEEAGVTEQDTLSPALELLWAFSCELTKGYRVSSMAWNKKCPNILAVGYGQFDHKSQKTGLVCVWSLKNLTWPERIFNCKTSVTSLDFSASNPSQLAVGMYDGTIAIYSMNSAEEALLCDSRDCANKHMAPVWQVRWVERIQSLSREDKRERLFSVSAEGRILEWFLHQGLDCTEIMRLKRIRNEEKKQSRKEKQLIFHWAVGLCFDFHHHDPNIYLVGTEDGYIHECSCSYTEQFLETYSKHLGPVYKVTWSPFCPDVFLSCSSDWTIQLWSKDHFAPLLTFTSIRKAVYDIIWSPRWATVFGVVNKDRVEIWDLGVSSLSPTLVTETIPGIEPTSLLFAMNTDCILIGDSEGRVSVYKLKNFSAGEGTE</sequence>
<evidence type="ECO:0000256" key="4">
    <source>
        <dbReference type="ARBA" id="ARBA00022737"/>
    </source>
</evidence>
<dbReference type="GO" id="GO:0045503">
    <property type="term" value="F:dynein light chain binding"/>
    <property type="evidence" value="ECO:0007669"/>
    <property type="project" value="TreeGrafter"/>
</dbReference>
<dbReference type="GO" id="GO:0045504">
    <property type="term" value="F:dynein heavy chain binding"/>
    <property type="evidence" value="ECO:0007669"/>
    <property type="project" value="TreeGrafter"/>
</dbReference>
<dbReference type="PROSITE" id="PS50082">
    <property type="entry name" value="WD_REPEATS_2"/>
    <property type="match status" value="1"/>
</dbReference>
<dbReference type="AlphaFoldDB" id="A0A8J4U950"/>
<comment type="subcellular location">
    <subcellularLocation>
        <location evidence="1">Cytoplasm</location>
        <location evidence="1">Cytoskeleton</location>
        <location evidence="1">Flagellum axoneme</location>
    </subcellularLocation>
    <subcellularLocation>
        <location evidence="9">Dynein axonemal particle</location>
    </subcellularLocation>
</comment>
<evidence type="ECO:0000256" key="6">
    <source>
        <dbReference type="ARBA" id="ARBA00023069"/>
    </source>
</evidence>
<dbReference type="Gene3D" id="2.130.10.10">
    <property type="entry name" value="YVTN repeat-like/Quinoprotein amine dehydrogenase"/>
    <property type="match status" value="1"/>
</dbReference>
<dbReference type="FunFam" id="2.130.10.10:FF:001248">
    <property type="entry name" value="WD repeat domain 78"/>
    <property type="match status" value="1"/>
</dbReference>
<dbReference type="PANTHER" id="PTHR12442:SF12">
    <property type="entry name" value="DYNEIN AXONEMAL INTERMEDIATE CHAIN 4"/>
    <property type="match status" value="1"/>
</dbReference>
<feature type="non-terminal residue" evidence="14">
    <location>
        <position position="701"/>
    </location>
</feature>
<dbReference type="InterPro" id="IPR001680">
    <property type="entry name" value="WD40_rpt"/>
</dbReference>
<evidence type="ECO:0000256" key="8">
    <source>
        <dbReference type="ARBA" id="ARBA00023273"/>
    </source>
</evidence>
<keyword evidence="7" id="KW-0206">Cytoskeleton</keyword>
<evidence type="ECO:0000256" key="13">
    <source>
        <dbReference type="SAM" id="MobiDB-lite"/>
    </source>
</evidence>